<protein>
    <recommendedName>
        <fullName evidence="5">UDP-glucuronosyltransferase</fullName>
        <ecNumber evidence="5">2.4.1.17</ecNumber>
    </recommendedName>
</protein>
<comment type="catalytic activity">
    <reaction evidence="5">
        <text>glucuronate acceptor + UDP-alpha-D-glucuronate = acceptor beta-D-glucuronoside + UDP + H(+)</text>
        <dbReference type="Rhea" id="RHEA:21032"/>
        <dbReference type="ChEBI" id="CHEBI:15378"/>
        <dbReference type="ChEBI" id="CHEBI:58052"/>
        <dbReference type="ChEBI" id="CHEBI:58223"/>
        <dbReference type="ChEBI" id="CHEBI:132367"/>
        <dbReference type="ChEBI" id="CHEBI:132368"/>
        <dbReference type="EC" id="2.4.1.17"/>
    </reaction>
</comment>
<dbReference type="EC" id="2.4.1.17" evidence="5"/>
<dbReference type="InterPro" id="IPR050271">
    <property type="entry name" value="UDP-glycosyltransferase"/>
</dbReference>
<gene>
    <name evidence="6" type="ORF">RI129_006332</name>
</gene>
<dbReference type="Proteomes" id="UP001329430">
    <property type="component" value="Chromosome 4"/>
</dbReference>
<sequence length="421" mass="47350">MNSTFHLLLLVTLIHFIIGAKILGIFHGYSSSHQQLGNKILCELAKRGHEVTAIVQGKFAPKNAVTNFKPIVIEYGAFLRDQSSTLYKTPERGPIDQIRDLHAGGVFLTELFFNQTSVQNLLKSNQEFDMVILEQFVNEAFKGFCYYYKAHCVVVYTVGSSRSTNLQMGNPLNPSYMPDVLLNYSSKMNFVQRLFNSFAVFFATLSFYWTVLPKHNEILQKNFPGAPYITELYYETSLILLNSHVGTSSPVPLLPNMIEIGGFHLNSPKRLPKDLQTYLDEGKDGVIYFSMGSNLKGKDMEEGKRNAILKVFSKLKQRVLWKWENETVPDQPNNVKLGKWMPQQDILAHPNIKLFVTHGGLLSIIEAVYHGIPIVGIPIFGDQGMNVAIAKADGYGKVVEFSTLTEENFGNAVTEVLNNPK</sequence>
<evidence type="ECO:0000313" key="7">
    <source>
        <dbReference type="Proteomes" id="UP001329430"/>
    </source>
</evidence>
<proteinExistence type="inferred from homology"/>
<name>A0AAN7ZIA5_9COLE</name>
<feature type="transmembrane region" description="Helical" evidence="5">
    <location>
        <begin position="6"/>
        <end position="29"/>
    </location>
</feature>
<dbReference type="InterPro" id="IPR035595">
    <property type="entry name" value="UDP_glycos_trans_CS"/>
</dbReference>
<dbReference type="GO" id="GO:0016020">
    <property type="term" value="C:membrane"/>
    <property type="evidence" value="ECO:0007669"/>
    <property type="project" value="UniProtKB-SubCell"/>
</dbReference>
<dbReference type="PANTHER" id="PTHR48043:SF159">
    <property type="entry name" value="EG:EG0003.4 PROTEIN-RELATED"/>
    <property type="match status" value="1"/>
</dbReference>
<evidence type="ECO:0000256" key="1">
    <source>
        <dbReference type="ARBA" id="ARBA00009995"/>
    </source>
</evidence>
<keyword evidence="2 4" id="KW-0328">Glycosyltransferase</keyword>
<evidence type="ECO:0000256" key="2">
    <source>
        <dbReference type="ARBA" id="ARBA00022676"/>
    </source>
</evidence>
<accession>A0AAN7ZIA5</accession>
<dbReference type="Gene3D" id="3.40.50.2000">
    <property type="entry name" value="Glycogen Phosphorylase B"/>
    <property type="match status" value="1"/>
</dbReference>
<organism evidence="6 7">
    <name type="scientific">Pyrocoelia pectoralis</name>
    <dbReference type="NCBI Taxonomy" id="417401"/>
    <lineage>
        <taxon>Eukaryota</taxon>
        <taxon>Metazoa</taxon>
        <taxon>Ecdysozoa</taxon>
        <taxon>Arthropoda</taxon>
        <taxon>Hexapoda</taxon>
        <taxon>Insecta</taxon>
        <taxon>Pterygota</taxon>
        <taxon>Neoptera</taxon>
        <taxon>Endopterygota</taxon>
        <taxon>Coleoptera</taxon>
        <taxon>Polyphaga</taxon>
        <taxon>Elateriformia</taxon>
        <taxon>Elateroidea</taxon>
        <taxon>Lampyridae</taxon>
        <taxon>Lampyrinae</taxon>
        <taxon>Pyrocoelia</taxon>
    </lineage>
</organism>
<reference evidence="6 7" key="1">
    <citation type="journal article" date="2024" name="Insects">
        <title>An Improved Chromosome-Level Genome Assembly of the Firefly Pyrocoelia pectoralis.</title>
        <authorList>
            <person name="Fu X."/>
            <person name="Meyer-Rochow V.B."/>
            <person name="Ballantyne L."/>
            <person name="Zhu X."/>
        </authorList>
    </citation>
    <scope>NUCLEOTIDE SEQUENCE [LARGE SCALE GENOMIC DNA]</scope>
    <source>
        <strain evidence="6">XCY_ONT2</strain>
    </source>
</reference>
<evidence type="ECO:0000256" key="4">
    <source>
        <dbReference type="RuleBase" id="RU003718"/>
    </source>
</evidence>
<comment type="similarity">
    <text evidence="1 4">Belongs to the UDP-glycosyltransferase family.</text>
</comment>
<dbReference type="CDD" id="cd03784">
    <property type="entry name" value="GT1_Gtf-like"/>
    <property type="match status" value="1"/>
</dbReference>
<evidence type="ECO:0000313" key="6">
    <source>
        <dbReference type="EMBL" id="KAK5645032.1"/>
    </source>
</evidence>
<dbReference type="InterPro" id="IPR002213">
    <property type="entry name" value="UDP_glucos_trans"/>
</dbReference>
<keyword evidence="5" id="KW-0812">Transmembrane</keyword>
<dbReference type="GO" id="GO:0015020">
    <property type="term" value="F:glucuronosyltransferase activity"/>
    <property type="evidence" value="ECO:0007669"/>
    <property type="project" value="UniProtKB-EC"/>
</dbReference>
<keyword evidence="5" id="KW-0472">Membrane</keyword>
<keyword evidence="5" id="KW-1133">Transmembrane helix</keyword>
<keyword evidence="3 4" id="KW-0808">Transferase</keyword>
<comment type="subcellular location">
    <subcellularLocation>
        <location evidence="5">Membrane</location>
        <topology evidence="5">Single-pass membrane protein</topology>
    </subcellularLocation>
</comment>
<dbReference type="AlphaFoldDB" id="A0AAN7ZIA5"/>
<dbReference type="PANTHER" id="PTHR48043">
    <property type="entry name" value="EG:EG0003.4 PROTEIN-RELATED"/>
    <property type="match status" value="1"/>
</dbReference>
<evidence type="ECO:0000256" key="3">
    <source>
        <dbReference type="ARBA" id="ARBA00022679"/>
    </source>
</evidence>
<dbReference type="PROSITE" id="PS00375">
    <property type="entry name" value="UDPGT"/>
    <property type="match status" value="1"/>
</dbReference>
<dbReference type="Pfam" id="PF00201">
    <property type="entry name" value="UDPGT"/>
    <property type="match status" value="1"/>
</dbReference>
<evidence type="ECO:0000256" key="5">
    <source>
        <dbReference type="RuleBase" id="RU362059"/>
    </source>
</evidence>
<dbReference type="FunFam" id="3.40.50.2000:FF:000050">
    <property type="entry name" value="UDP-glucuronosyltransferase"/>
    <property type="match status" value="1"/>
</dbReference>
<comment type="caution">
    <text evidence="6">The sequence shown here is derived from an EMBL/GenBank/DDBJ whole genome shotgun (WGS) entry which is preliminary data.</text>
</comment>
<dbReference type="SUPFAM" id="SSF53756">
    <property type="entry name" value="UDP-Glycosyltransferase/glycogen phosphorylase"/>
    <property type="match status" value="1"/>
</dbReference>
<dbReference type="EMBL" id="JAVRBK010000004">
    <property type="protein sequence ID" value="KAK5645032.1"/>
    <property type="molecule type" value="Genomic_DNA"/>
</dbReference>
<keyword evidence="7" id="KW-1185">Reference proteome</keyword>